<dbReference type="PANTHER" id="PTHR24353:SF37">
    <property type="entry name" value="CAMP-DEPENDENT PROTEIN KINASE CATALYTIC SUBUNIT PRKX"/>
    <property type="match status" value="1"/>
</dbReference>
<dbReference type="Proteomes" id="UP000716291">
    <property type="component" value="Unassembled WGS sequence"/>
</dbReference>
<evidence type="ECO:0000256" key="10">
    <source>
        <dbReference type="RuleBase" id="RU000304"/>
    </source>
</evidence>
<evidence type="ECO:0000256" key="7">
    <source>
        <dbReference type="ARBA" id="ARBA00047292"/>
    </source>
</evidence>
<evidence type="ECO:0000259" key="12">
    <source>
        <dbReference type="PROSITE" id="PS51285"/>
    </source>
</evidence>
<dbReference type="InterPro" id="IPR000719">
    <property type="entry name" value="Prot_kinase_dom"/>
</dbReference>
<evidence type="ECO:0000313" key="14">
    <source>
        <dbReference type="Proteomes" id="UP000716291"/>
    </source>
</evidence>
<evidence type="ECO:0000256" key="5">
    <source>
        <dbReference type="ARBA" id="ARBA00022777"/>
    </source>
</evidence>
<dbReference type="FunFam" id="1.10.510.10:FF:000005">
    <property type="entry name" value="cAMP-dependent protein kinase catalytic subunit alpha"/>
    <property type="match status" value="1"/>
</dbReference>
<evidence type="ECO:0000259" key="11">
    <source>
        <dbReference type="PROSITE" id="PS50011"/>
    </source>
</evidence>
<gene>
    <name evidence="13" type="ORF">G6F64_008800</name>
</gene>
<evidence type="ECO:0000256" key="8">
    <source>
        <dbReference type="ARBA" id="ARBA00047454"/>
    </source>
</evidence>
<feature type="binding site" evidence="9">
    <location>
        <position position="124"/>
    </location>
    <ligand>
        <name>ATP</name>
        <dbReference type="ChEBI" id="CHEBI:30616"/>
    </ligand>
</feature>
<dbReference type="Gene3D" id="3.30.200.20">
    <property type="entry name" value="Phosphorylase Kinase, domain 1"/>
    <property type="match status" value="1"/>
</dbReference>
<dbReference type="EC" id="2.7.11.11" evidence="1"/>
<dbReference type="PANTHER" id="PTHR24353">
    <property type="entry name" value="CYCLIC NUCLEOTIDE-DEPENDENT PROTEIN KINASE"/>
    <property type="match status" value="1"/>
</dbReference>
<comment type="catalytic activity">
    <reaction evidence="8">
        <text>L-seryl-[protein] + ATP = O-phospho-L-seryl-[protein] + ADP + H(+)</text>
        <dbReference type="Rhea" id="RHEA:17989"/>
        <dbReference type="Rhea" id="RHEA-COMP:9863"/>
        <dbReference type="Rhea" id="RHEA-COMP:11604"/>
        <dbReference type="ChEBI" id="CHEBI:15378"/>
        <dbReference type="ChEBI" id="CHEBI:29999"/>
        <dbReference type="ChEBI" id="CHEBI:30616"/>
        <dbReference type="ChEBI" id="CHEBI:83421"/>
        <dbReference type="ChEBI" id="CHEBI:456216"/>
        <dbReference type="EC" id="2.7.11.11"/>
    </reaction>
</comment>
<sequence>MSIPNIKIEAPIDEPIFNNNTPIEQKNEYFSDKQIDHPSTASTHSCILSPRHSSTESTCVGSIEHSPVKQTPFIFKTSTPPPSPQLQSKSEFCLNSLNIKRMIGTGHFAHVYLAELDKRLYAIKAIDKKRLVSEQQITHVHNEKHILESVDHPFLVKLWGTFQTNNYIFLAMDYVPGGELFSLIQKKKKLSEEEAKFYAAEIILAIEYLHSMNITYRDLKPENIILDARGHIKLIDFGFAKVVKDTAFTLCGTPDYLAPEIIRARGYTKAVDWWSLGVLIYEMIVGCAPFAAESPIELYENILLCDVNWLYDMSKEAKDLIQGLLQTKPSERYTLEDIKNHPWFSSIDFDQLLKLNIDPPFVPEKADLSLICNQDINHHFHQEYEVYDDRFASF</sequence>
<dbReference type="EMBL" id="JAANQT010001501">
    <property type="protein sequence ID" value="KAG1304914.1"/>
    <property type="molecule type" value="Genomic_DNA"/>
</dbReference>
<dbReference type="PROSITE" id="PS00108">
    <property type="entry name" value="PROTEIN_KINASE_ST"/>
    <property type="match status" value="1"/>
</dbReference>
<keyword evidence="2 10" id="KW-0723">Serine/threonine-protein kinase</keyword>
<dbReference type="InterPro" id="IPR017441">
    <property type="entry name" value="Protein_kinase_ATP_BS"/>
</dbReference>
<dbReference type="PROSITE" id="PS00107">
    <property type="entry name" value="PROTEIN_KINASE_ATP"/>
    <property type="match status" value="1"/>
</dbReference>
<comment type="catalytic activity">
    <reaction evidence="7">
        <text>L-threonyl-[protein] + ATP = O-phospho-L-threonyl-[protein] + ADP + H(+)</text>
        <dbReference type="Rhea" id="RHEA:46608"/>
        <dbReference type="Rhea" id="RHEA-COMP:11060"/>
        <dbReference type="Rhea" id="RHEA-COMP:11605"/>
        <dbReference type="ChEBI" id="CHEBI:15378"/>
        <dbReference type="ChEBI" id="CHEBI:30013"/>
        <dbReference type="ChEBI" id="CHEBI:30616"/>
        <dbReference type="ChEBI" id="CHEBI:61977"/>
        <dbReference type="ChEBI" id="CHEBI:456216"/>
        <dbReference type="EC" id="2.7.11.11"/>
    </reaction>
</comment>
<proteinExistence type="inferred from homology"/>
<dbReference type="SMART" id="SM00220">
    <property type="entry name" value="S_TKc"/>
    <property type="match status" value="1"/>
</dbReference>
<dbReference type="Gene3D" id="1.10.510.10">
    <property type="entry name" value="Transferase(Phosphotransferase) domain 1"/>
    <property type="match status" value="1"/>
</dbReference>
<evidence type="ECO:0000256" key="3">
    <source>
        <dbReference type="ARBA" id="ARBA00022679"/>
    </source>
</evidence>
<comment type="similarity">
    <text evidence="10">Belongs to the protein kinase superfamily.</text>
</comment>
<dbReference type="InterPro" id="IPR008271">
    <property type="entry name" value="Ser/Thr_kinase_AS"/>
</dbReference>
<dbReference type="InterPro" id="IPR000961">
    <property type="entry name" value="AGC-kinase_C"/>
</dbReference>
<evidence type="ECO:0000256" key="6">
    <source>
        <dbReference type="ARBA" id="ARBA00022840"/>
    </source>
</evidence>
<evidence type="ECO:0000256" key="2">
    <source>
        <dbReference type="ARBA" id="ARBA00022527"/>
    </source>
</evidence>
<accession>A0A9P6X414</accession>
<dbReference type="InterPro" id="IPR011009">
    <property type="entry name" value="Kinase-like_dom_sf"/>
</dbReference>
<reference evidence="13" key="1">
    <citation type="journal article" date="2020" name="Microb. Genom.">
        <title>Genetic diversity of clinical and environmental Mucorales isolates obtained from an investigation of mucormycosis cases among solid organ transplant recipients.</title>
        <authorList>
            <person name="Nguyen M.H."/>
            <person name="Kaul D."/>
            <person name="Muto C."/>
            <person name="Cheng S.J."/>
            <person name="Richter R.A."/>
            <person name="Bruno V.M."/>
            <person name="Liu G."/>
            <person name="Beyhan S."/>
            <person name="Sundermann A.J."/>
            <person name="Mounaud S."/>
            <person name="Pasculle A.W."/>
            <person name="Nierman W.C."/>
            <person name="Driscoll E."/>
            <person name="Cumbie R."/>
            <person name="Clancy C.J."/>
            <person name="Dupont C.L."/>
        </authorList>
    </citation>
    <scope>NUCLEOTIDE SEQUENCE</scope>
    <source>
        <strain evidence="13">GL11</strain>
    </source>
</reference>
<dbReference type="PROSITE" id="PS50011">
    <property type="entry name" value="PROTEIN_KINASE_DOM"/>
    <property type="match status" value="1"/>
</dbReference>
<dbReference type="SUPFAM" id="SSF56112">
    <property type="entry name" value="Protein kinase-like (PK-like)"/>
    <property type="match status" value="1"/>
</dbReference>
<dbReference type="OrthoDB" id="63267at2759"/>
<dbReference type="GO" id="GO:0005524">
    <property type="term" value="F:ATP binding"/>
    <property type="evidence" value="ECO:0007669"/>
    <property type="project" value="UniProtKB-UniRule"/>
</dbReference>
<feature type="domain" description="Protein kinase" evidence="11">
    <location>
        <begin position="97"/>
        <end position="344"/>
    </location>
</feature>
<feature type="domain" description="AGC-kinase C-terminal" evidence="12">
    <location>
        <begin position="345"/>
        <end position="394"/>
    </location>
</feature>
<dbReference type="GO" id="GO:0005952">
    <property type="term" value="C:cAMP-dependent protein kinase complex"/>
    <property type="evidence" value="ECO:0007669"/>
    <property type="project" value="TreeGrafter"/>
</dbReference>
<comment type="caution">
    <text evidence="13">The sequence shown here is derived from an EMBL/GenBank/DDBJ whole genome shotgun (WGS) entry which is preliminary data.</text>
</comment>
<dbReference type="Pfam" id="PF00069">
    <property type="entry name" value="Pkinase"/>
    <property type="match status" value="1"/>
</dbReference>
<keyword evidence="6 9" id="KW-0067">ATP-binding</keyword>
<evidence type="ECO:0000256" key="9">
    <source>
        <dbReference type="PROSITE-ProRule" id="PRU10141"/>
    </source>
</evidence>
<evidence type="ECO:0000256" key="1">
    <source>
        <dbReference type="ARBA" id="ARBA00012444"/>
    </source>
</evidence>
<keyword evidence="14" id="KW-1185">Reference proteome</keyword>
<name>A0A9P6X414_RHIOR</name>
<evidence type="ECO:0000256" key="4">
    <source>
        <dbReference type="ARBA" id="ARBA00022741"/>
    </source>
</evidence>
<organism evidence="13 14">
    <name type="scientific">Rhizopus oryzae</name>
    <name type="common">Mucormycosis agent</name>
    <name type="synonym">Rhizopus arrhizus var. delemar</name>
    <dbReference type="NCBI Taxonomy" id="64495"/>
    <lineage>
        <taxon>Eukaryota</taxon>
        <taxon>Fungi</taxon>
        <taxon>Fungi incertae sedis</taxon>
        <taxon>Mucoromycota</taxon>
        <taxon>Mucoromycotina</taxon>
        <taxon>Mucoromycetes</taxon>
        <taxon>Mucorales</taxon>
        <taxon>Mucorineae</taxon>
        <taxon>Rhizopodaceae</taxon>
        <taxon>Rhizopus</taxon>
    </lineage>
</organism>
<dbReference type="GO" id="GO:0004691">
    <property type="term" value="F:cAMP-dependent protein kinase activity"/>
    <property type="evidence" value="ECO:0007669"/>
    <property type="project" value="UniProtKB-EC"/>
</dbReference>
<dbReference type="PROSITE" id="PS51285">
    <property type="entry name" value="AGC_KINASE_CTER"/>
    <property type="match status" value="1"/>
</dbReference>
<keyword evidence="3" id="KW-0808">Transferase</keyword>
<keyword evidence="5" id="KW-0418">Kinase</keyword>
<protein>
    <recommendedName>
        <fullName evidence="1">cAMP-dependent protein kinase</fullName>
        <ecNumber evidence="1">2.7.11.11</ecNumber>
    </recommendedName>
</protein>
<dbReference type="AlphaFoldDB" id="A0A9P6X414"/>
<keyword evidence="4 9" id="KW-0547">Nucleotide-binding</keyword>
<evidence type="ECO:0000313" key="13">
    <source>
        <dbReference type="EMBL" id="KAG1304914.1"/>
    </source>
</evidence>